<dbReference type="EMBL" id="WHWB01033529">
    <property type="protein sequence ID" value="KAJ7419279.1"/>
    <property type="molecule type" value="Genomic_DNA"/>
</dbReference>
<protein>
    <submittedName>
        <fullName evidence="1">Uncharacterized protein</fullName>
    </submittedName>
</protein>
<sequence length="137" mass="16333">MEQYRLGTEWQWLESSQAEKDLQVWICRKLNMSQQCAQMAKKTNGILACIKNSVANRSREVIPPLYSVPVRPHLEYCVQFWAPQFRKDVKVLQQVQRRVTRLLKALEHKPYEERLSELGLFSLEKKRLRKDLITLYN</sequence>
<gene>
    <name evidence="1" type="ORF">WISP_54939</name>
</gene>
<reference evidence="1" key="1">
    <citation type="submission" date="2019-10" db="EMBL/GenBank/DDBJ databases">
        <authorList>
            <person name="Soares A.E.R."/>
            <person name="Aleixo A."/>
            <person name="Schneider P."/>
            <person name="Miyaki C.Y."/>
            <person name="Schneider M.P."/>
            <person name="Mello C."/>
            <person name="Vasconcelos A.T.R."/>
        </authorList>
    </citation>
    <scope>NUCLEOTIDE SEQUENCE</scope>
    <source>
        <tissue evidence="1">Muscle</tissue>
    </source>
</reference>
<name>A0ABQ9DIA3_9PASS</name>
<dbReference type="PANTHER" id="PTHR33332">
    <property type="entry name" value="REVERSE TRANSCRIPTASE DOMAIN-CONTAINING PROTEIN"/>
    <property type="match status" value="1"/>
</dbReference>
<accession>A0ABQ9DIA3</accession>
<organism evidence="1 2">
    <name type="scientific">Willisornis vidua</name>
    <name type="common">Xingu scale-backed antbird</name>
    <dbReference type="NCBI Taxonomy" id="1566151"/>
    <lineage>
        <taxon>Eukaryota</taxon>
        <taxon>Metazoa</taxon>
        <taxon>Chordata</taxon>
        <taxon>Craniata</taxon>
        <taxon>Vertebrata</taxon>
        <taxon>Euteleostomi</taxon>
        <taxon>Archelosauria</taxon>
        <taxon>Archosauria</taxon>
        <taxon>Dinosauria</taxon>
        <taxon>Saurischia</taxon>
        <taxon>Theropoda</taxon>
        <taxon>Coelurosauria</taxon>
        <taxon>Aves</taxon>
        <taxon>Neognathae</taxon>
        <taxon>Neoaves</taxon>
        <taxon>Telluraves</taxon>
        <taxon>Australaves</taxon>
        <taxon>Passeriformes</taxon>
        <taxon>Thamnophilidae</taxon>
        <taxon>Willisornis</taxon>
    </lineage>
</organism>
<keyword evidence="2" id="KW-1185">Reference proteome</keyword>
<evidence type="ECO:0000313" key="2">
    <source>
        <dbReference type="Proteomes" id="UP001145742"/>
    </source>
</evidence>
<dbReference type="Proteomes" id="UP001145742">
    <property type="component" value="Unassembled WGS sequence"/>
</dbReference>
<evidence type="ECO:0000313" key="1">
    <source>
        <dbReference type="EMBL" id="KAJ7419279.1"/>
    </source>
</evidence>
<comment type="caution">
    <text evidence="1">The sequence shown here is derived from an EMBL/GenBank/DDBJ whole genome shotgun (WGS) entry which is preliminary data.</text>
</comment>
<proteinExistence type="predicted"/>